<keyword evidence="3" id="KW-0812">Transmembrane</keyword>
<dbReference type="PANTHER" id="PTHR32099">
    <property type="entry name" value="CYSTEINE-RICH REPEAT SECRETORY PROTEIN"/>
    <property type="match status" value="1"/>
</dbReference>
<gene>
    <name evidence="5" type="ORF">CRG98_012569</name>
</gene>
<dbReference type="EMBL" id="PGOL01000645">
    <property type="protein sequence ID" value="PKI67031.1"/>
    <property type="molecule type" value="Genomic_DNA"/>
</dbReference>
<dbReference type="AlphaFoldDB" id="A0A2I0KEU3"/>
<sequence length="304" mass="32993">MPIAITIETSRPTLLTLRTVAFSSPLTPPKSRPRADSSREALALAPPKSPILAQINAYRYNNGNFTVNSTYTENRRLLLSSLPSKVKGNGGFSSALVAQLRTSSIILLFALFYCLAILAQINAHCYNNGNFMANKTYAENCCLLLSALPSKVKANGGFFYGSLGTSPDIVYALIFCRGDLPTQNLTASANSTSMGLMESCPSQKQGAAFESDFCIVCNSDSPIYGILNMNINMMAYNTRDLGISWDSFNQTWWNYMESLASRASKGSTRLKFATGEASLPLTPILFVHSFSVVPTCHRVIAIGA</sequence>
<feature type="transmembrane region" description="Helical" evidence="3">
    <location>
        <begin position="105"/>
        <end position="123"/>
    </location>
</feature>
<feature type="domain" description="Gnk2-homologous" evidence="4">
    <location>
        <begin position="119"/>
        <end position="223"/>
    </location>
</feature>
<protein>
    <recommendedName>
        <fullName evidence="4">Gnk2-homologous domain-containing protein</fullName>
    </recommendedName>
</protein>
<keyword evidence="1" id="KW-0732">Signal</keyword>
<comment type="caution">
    <text evidence="5">The sequence shown here is derived from an EMBL/GenBank/DDBJ whole genome shotgun (WGS) entry which is preliminary data.</text>
</comment>
<dbReference type="CDD" id="cd23509">
    <property type="entry name" value="Gnk2-like"/>
    <property type="match status" value="1"/>
</dbReference>
<keyword evidence="3" id="KW-1133">Transmembrane helix</keyword>
<evidence type="ECO:0000259" key="4">
    <source>
        <dbReference type="PROSITE" id="PS51473"/>
    </source>
</evidence>
<proteinExistence type="predicted"/>
<evidence type="ECO:0000256" key="2">
    <source>
        <dbReference type="ARBA" id="ARBA00022737"/>
    </source>
</evidence>
<keyword evidence="2" id="KW-0677">Repeat</keyword>
<dbReference type="Pfam" id="PF01657">
    <property type="entry name" value="Stress-antifung"/>
    <property type="match status" value="1"/>
</dbReference>
<dbReference type="InterPro" id="IPR038408">
    <property type="entry name" value="GNK2_sf"/>
</dbReference>
<evidence type="ECO:0000256" key="1">
    <source>
        <dbReference type="ARBA" id="ARBA00022729"/>
    </source>
</evidence>
<keyword evidence="3" id="KW-0472">Membrane</keyword>
<evidence type="ECO:0000313" key="5">
    <source>
        <dbReference type="EMBL" id="PKI67031.1"/>
    </source>
</evidence>
<dbReference type="PROSITE" id="PS51473">
    <property type="entry name" value="GNK2"/>
    <property type="match status" value="1"/>
</dbReference>
<dbReference type="Gene3D" id="3.30.430.20">
    <property type="entry name" value="Gnk2 domain, C-X8-C-X2-C motif"/>
    <property type="match status" value="1"/>
</dbReference>
<dbReference type="STRING" id="22663.A0A2I0KEU3"/>
<dbReference type="Proteomes" id="UP000233551">
    <property type="component" value="Unassembled WGS sequence"/>
</dbReference>
<organism evidence="5 6">
    <name type="scientific">Punica granatum</name>
    <name type="common">Pomegranate</name>
    <dbReference type="NCBI Taxonomy" id="22663"/>
    <lineage>
        <taxon>Eukaryota</taxon>
        <taxon>Viridiplantae</taxon>
        <taxon>Streptophyta</taxon>
        <taxon>Embryophyta</taxon>
        <taxon>Tracheophyta</taxon>
        <taxon>Spermatophyta</taxon>
        <taxon>Magnoliopsida</taxon>
        <taxon>eudicotyledons</taxon>
        <taxon>Gunneridae</taxon>
        <taxon>Pentapetalae</taxon>
        <taxon>rosids</taxon>
        <taxon>malvids</taxon>
        <taxon>Myrtales</taxon>
        <taxon>Lythraceae</taxon>
        <taxon>Punica</taxon>
    </lineage>
</organism>
<evidence type="ECO:0000313" key="6">
    <source>
        <dbReference type="Proteomes" id="UP000233551"/>
    </source>
</evidence>
<name>A0A2I0KEU3_PUNGR</name>
<reference evidence="5 6" key="1">
    <citation type="submission" date="2017-11" db="EMBL/GenBank/DDBJ databases">
        <title>De-novo sequencing of pomegranate (Punica granatum L.) genome.</title>
        <authorList>
            <person name="Akparov Z."/>
            <person name="Amiraslanov A."/>
            <person name="Hajiyeva S."/>
            <person name="Abbasov M."/>
            <person name="Kaur K."/>
            <person name="Hamwieh A."/>
            <person name="Solovyev V."/>
            <person name="Salamov A."/>
            <person name="Braich B."/>
            <person name="Kosarev P."/>
            <person name="Mahmoud A."/>
            <person name="Hajiyev E."/>
            <person name="Babayeva S."/>
            <person name="Izzatullayeva V."/>
            <person name="Mammadov A."/>
            <person name="Mammadov A."/>
            <person name="Sharifova S."/>
            <person name="Ojaghi J."/>
            <person name="Eynullazada K."/>
            <person name="Bayramov B."/>
            <person name="Abdulazimova A."/>
            <person name="Shahmuradov I."/>
        </authorList>
    </citation>
    <scope>NUCLEOTIDE SEQUENCE [LARGE SCALE GENOMIC DNA]</scope>
    <source>
        <strain evidence="6">cv. AG2017</strain>
        <tissue evidence="5">Leaf</tissue>
    </source>
</reference>
<evidence type="ECO:0000256" key="3">
    <source>
        <dbReference type="SAM" id="Phobius"/>
    </source>
</evidence>
<dbReference type="InterPro" id="IPR002902">
    <property type="entry name" value="GNK2"/>
</dbReference>
<dbReference type="PANTHER" id="PTHR32099:SF92">
    <property type="entry name" value="CYSTEINE-RICH RECEPTOR-LIKE PROTEIN KINASE 11"/>
    <property type="match status" value="1"/>
</dbReference>
<accession>A0A2I0KEU3</accession>
<keyword evidence="6" id="KW-1185">Reference proteome</keyword>